<keyword evidence="10" id="KW-1185">Reference proteome</keyword>
<evidence type="ECO:0000313" key="9">
    <source>
        <dbReference type="EMBL" id="ODA65946.1"/>
    </source>
</evidence>
<dbReference type="OrthoDB" id="9809303at2"/>
<dbReference type="PANTHER" id="PTHR43652">
    <property type="entry name" value="BASIC AMINO ACID ANTIPORTER YFCC-RELATED"/>
    <property type="match status" value="1"/>
</dbReference>
<dbReference type="RefSeq" id="WP_069096295.1">
    <property type="nucleotide sequence ID" value="NZ_MASI01000013.1"/>
</dbReference>
<dbReference type="PATRIC" id="fig|1177755.3.peg.3206"/>
<evidence type="ECO:0000256" key="7">
    <source>
        <dbReference type="SAM" id="Phobius"/>
    </source>
</evidence>
<dbReference type="Gene3D" id="3.30.70.1450">
    <property type="entry name" value="Regulator of K+ conductance, C-terminal domain"/>
    <property type="match status" value="1"/>
</dbReference>
<accession>A0A1E2RUL6</accession>
<dbReference type="InterPro" id="IPR004680">
    <property type="entry name" value="Cit_transptr-like_dom"/>
</dbReference>
<keyword evidence="4" id="KW-0677">Repeat</keyword>
<dbReference type="InterPro" id="IPR006037">
    <property type="entry name" value="RCK_C"/>
</dbReference>
<feature type="transmembrane region" description="Helical" evidence="7">
    <location>
        <begin position="557"/>
        <end position="577"/>
    </location>
</feature>
<feature type="transmembrane region" description="Helical" evidence="7">
    <location>
        <begin position="412"/>
        <end position="431"/>
    </location>
</feature>
<dbReference type="Pfam" id="PF03600">
    <property type="entry name" value="CitMHS"/>
    <property type="match status" value="1"/>
</dbReference>
<evidence type="ECO:0000313" key="10">
    <source>
        <dbReference type="Proteomes" id="UP000095087"/>
    </source>
</evidence>
<dbReference type="GO" id="GO:0005886">
    <property type="term" value="C:plasma membrane"/>
    <property type="evidence" value="ECO:0007669"/>
    <property type="project" value="TreeGrafter"/>
</dbReference>
<dbReference type="EMBL" id="MASI01000013">
    <property type="protein sequence ID" value="ODA65946.1"/>
    <property type="molecule type" value="Genomic_DNA"/>
</dbReference>
<sequence length="578" mass="60029">MSPEQIILLLLLAGLLCAFAVDRFRIELVALSGLAAALLLGLVPLTSAFSGFANQAVITLAELLILTRLISRSRLMDGITRRLATITESEPVLLATICGLAALTSVFINNIGALALWLPVALALCKPGETKPARLLMPLSFATLLGGTCSLIGTPANLVVASFDQSSTGTSLGFFDIAIGGLPATLVGLAFLVLAGPRILGRSSKGTEKETGANESAYVTELRIPTGSSLCGRSFAEAENDGWQIHSHLRDGRHVFGHRERMRIEPGDVLLVEAPAAAIEALTVSGDTEFNSAPSGSGDVIEAIVLPQSMIVGSTPDTVAAFSSRNIALVAIATRHQRIEGRLSDVQFRPSDIVMLHGEPDAIAAALYETDCLPLAPQSFESPAKGSWVSLAAFAVAVLLAATNLLPPEIAFGGAILALSLFGAANLRDLVADLNWPILIMLAAMIPIGEAVATTGLANASAEAVIDMIGSDHPTLLLASLLFCAVVLTPFVNNVSAAVALAPIAIAVAKGAGVDPEPYLIAVAIGVSLDFLTPFGHHNNALVMSVGGYRFLDFPRLGVPLVLLAGGAAILGIHIVYF</sequence>
<dbReference type="Proteomes" id="UP000095087">
    <property type="component" value="Unassembled WGS sequence"/>
</dbReference>
<dbReference type="InterPro" id="IPR036721">
    <property type="entry name" value="RCK_C_sf"/>
</dbReference>
<organism evidence="9 10">
    <name type="scientific">Methyloligella halotolerans</name>
    <dbReference type="NCBI Taxonomy" id="1177755"/>
    <lineage>
        <taxon>Bacteria</taxon>
        <taxon>Pseudomonadati</taxon>
        <taxon>Pseudomonadota</taxon>
        <taxon>Alphaproteobacteria</taxon>
        <taxon>Hyphomicrobiales</taxon>
        <taxon>Hyphomicrobiaceae</taxon>
        <taxon>Methyloligella</taxon>
    </lineage>
</organism>
<feature type="transmembrane region" description="Helical" evidence="7">
    <location>
        <begin position="93"/>
        <end position="123"/>
    </location>
</feature>
<reference evidence="9 10" key="1">
    <citation type="submission" date="2016-07" db="EMBL/GenBank/DDBJ databases">
        <title>Draft genome sequence of Methyloligella halotolerans C2T (VKM B-2706T=CCUG 61687T=DSM 25045T), a halotolerant polyhydroxybutyrate accumulating methylotroph.</title>
        <authorList>
            <person name="Vasilenko O.V."/>
            <person name="Doronina N.V."/>
            <person name="Poroshina M.N."/>
            <person name="Tarlachkov S.V."/>
            <person name="Trotsenko Y.A."/>
        </authorList>
    </citation>
    <scope>NUCLEOTIDE SEQUENCE [LARGE SCALE GENOMIC DNA]</scope>
    <source>
        <strain evidence="9 10">VKM B-2706</strain>
    </source>
</reference>
<keyword evidence="5 7" id="KW-1133">Transmembrane helix</keyword>
<keyword evidence="3 7" id="KW-0812">Transmembrane</keyword>
<dbReference type="STRING" id="1177755.A7A08_03177"/>
<comment type="subcellular location">
    <subcellularLocation>
        <location evidence="1">Membrane</location>
        <topology evidence="1">Multi-pass membrane protein</topology>
    </subcellularLocation>
</comment>
<feature type="transmembrane region" description="Helical" evidence="7">
    <location>
        <begin position="173"/>
        <end position="195"/>
    </location>
</feature>
<feature type="transmembrane region" description="Helical" evidence="7">
    <location>
        <begin position="135"/>
        <end position="153"/>
    </location>
</feature>
<gene>
    <name evidence="9" type="ORF">A7A08_03177</name>
</gene>
<evidence type="ECO:0000256" key="2">
    <source>
        <dbReference type="ARBA" id="ARBA00022448"/>
    </source>
</evidence>
<dbReference type="GO" id="GO:0008324">
    <property type="term" value="F:monoatomic cation transmembrane transporter activity"/>
    <property type="evidence" value="ECO:0007669"/>
    <property type="project" value="InterPro"/>
</dbReference>
<feature type="transmembrane region" description="Helical" evidence="7">
    <location>
        <begin position="478"/>
        <end position="507"/>
    </location>
</feature>
<feature type="transmembrane region" description="Helical" evidence="7">
    <location>
        <begin position="438"/>
        <end position="458"/>
    </location>
</feature>
<keyword evidence="2" id="KW-0813">Transport</keyword>
<comment type="caution">
    <text evidence="9">The sequence shown here is derived from an EMBL/GenBank/DDBJ whole genome shotgun (WGS) entry which is preliminary data.</text>
</comment>
<dbReference type="InterPro" id="IPR051679">
    <property type="entry name" value="DASS-Related_Transporters"/>
</dbReference>
<feature type="transmembrane region" description="Helical" evidence="7">
    <location>
        <begin position="388"/>
        <end position="406"/>
    </location>
</feature>
<evidence type="ECO:0000256" key="1">
    <source>
        <dbReference type="ARBA" id="ARBA00004141"/>
    </source>
</evidence>
<feature type="transmembrane region" description="Helical" evidence="7">
    <location>
        <begin position="519"/>
        <end position="537"/>
    </location>
</feature>
<feature type="transmembrane region" description="Helical" evidence="7">
    <location>
        <begin position="30"/>
        <end position="49"/>
    </location>
</feature>
<feature type="domain" description="RCK C-terminal" evidence="8">
    <location>
        <begin position="207"/>
        <end position="288"/>
    </location>
</feature>
<dbReference type="PANTHER" id="PTHR43652:SF2">
    <property type="entry name" value="BASIC AMINO ACID ANTIPORTER YFCC-RELATED"/>
    <property type="match status" value="1"/>
</dbReference>
<evidence type="ECO:0000256" key="3">
    <source>
        <dbReference type="ARBA" id="ARBA00022692"/>
    </source>
</evidence>
<evidence type="ECO:0000256" key="6">
    <source>
        <dbReference type="ARBA" id="ARBA00023136"/>
    </source>
</evidence>
<evidence type="ECO:0000256" key="4">
    <source>
        <dbReference type="ARBA" id="ARBA00022737"/>
    </source>
</evidence>
<dbReference type="PROSITE" id="PS51202">
    <property type="entry name" value="RCK_C"/>
    <property type="match status" value="1"/>
</dbReference>
<proteinExistence type="predicted"/>
<dbReference type="GO" id="GO:0006813">
    <property type="term" value="P:potassium ion transport"/>
    <property type="evidence" value="ECO:0007669"/>
    <property type="project" value="InterPro"/>
</dbReference>
<keyword evidence="6 7" id="KW-0472">Membrane</keyword>
<dbReference type="AlphaFoldDB" id="A0A1E2RUL6"/>
<dbReference type="Pfam" id="PF02080">
    <property type="entry name" value="TrkA_C"/>
    <property type="match status" value="1"/>
</dbReference>
<name>A0A1E2RUL6_9HYPH</name>
<protein>
    <submittedName>
        <fullName evidence="9">Citrate transporter</fullName>
    </submittedName>
</protein>
<dbReference type="SUPFAM" id="SSF116726">
    <property type="entry name" value="TrkA C-terminal domain-like"/>
    <property type="match status" value="2"/>
</dbReference>
<evidence type="ECO:0000259" key="8">
    <source>
        <dbReference type="PROSITE" id="PS51202"/>
    </source>
</evidence>
<evidence type="ECO:0000256" key="5">
    <source>
        <dbReference type="ARBA" id="ARBA00022989"/>
    </source>
</evidence>